<name>A0A1G7GY12_9BACL</name>
<evidence type="ECO:0000313" key="2">
    <source>
        <dbReference type="EMBL" id="SDE92819.1"/>
    </source>
</evidence>
<protein>
    <recommendedName>
        <fullName evidence="1">Amidohydrolase 3 domain-containing protein</fullName>
    </recommendedName>
</protein>
<dbReference type="PANTHER" id="PTHR22642:SF2">
    <property type="entry name" value="PROTEIN LONG AFTER FAR-RED 3"/>
    <property type="match status" value="1"/>
</dbReference>
<dbReference type="Proteomes" id="UP000198972">
    <property type="component" value="Unassembled WGS sequence"/>
</dbReference>
<accession>A0A1G7GY12</accession>
<sequence>MESNNARYADMVLMSNAIFTGLDQEASPGFVAVLGDRIVAVGNPKEEEPWIGPQTKVYSLGDGFIMPGIHDNHVFFTGYMSMHRGLDLTNVKSEAEALKLLIAYAEKLPEDQNVYAYGWDSDAWGNLPKNEPLDQAFPDRAVVAINRSKSYCWMNSIAIKRFGFTPDQCSAEARAVMLREMLQDQELVKTEFQDFCSMLAKRGVTSIKDIGFDQYEGLLPVLEELAGESQLSARVHFVLEPVQSPLNTDFGLHCKAEYNGDYLRFQGYKVMVDGVVADHTGDMLEPYADMPGVTNLRPVDYGAIEAAVMEADQYGLKCILTAEGDAAIREAVSIFEKCRHVNGVRDARHSISDLECPHPADLKRMAELGIFAEIYAQVLLLNPSHEEAYMAKVAGQDRESRFYDYQSMLDAGVTVTCGTDLPLFITSVPDSLYAASARLFPDGSPEGGWYPDKGMPREEVLKAWTVNGAKHCFMEEKTGTLEKGKYADICVFDRNLLHTPAAELRNSKVILTLCGGRVTHDESH</sequence>
<evidence type="ECO:0000313" key="3">
    <source>
        <dbReference type="Proteomes" id="UP000198972"/>
    </source>
</evidence>
<reference evidence="2 3" key="1">
    <citation type="submission" date="2016-10" db="EMBL/GenBank/DDBJ databases">
        <authorList>
            <person name="de Groot N.N."/>
        </authorList>
    </citation>
    <scope>NUCLEOTIDE SEQUENCE [LARGE SCALE GENOMIC DNA]</scope>
    <source>
        <strain evidence="2 3">DSM 28129</strain>
    </source>
</reference>
<keyword evidence="3" id="KW-1185">Reference proteome</keyword>
<dbReference type="RefSeq" id="WP_091227270.1">
    <property type="nucleotide sequence ID" value="NZ_FNBG01000003.1"/>
</dbReference>
<dbReference type="InterPro" id="IPR013108">
    <property type="entry name" value="Amidohydro_3"/>
</dbReference>
<proteinExistence type="predicted"/>
<dbReference type="Gene3D" id="2.30.40.10">
    <property type="entry name" value="Urease, subunit C, domain 1"/>
    <property type="match status" value="1"/>
</dbReference>
<dbReference type="STRING" id="670482.SAMN04488542_103241"/>
<dbReference type="AlphaFoldDB" id="A0A1G7GY12"/>
<gene>
    <name evidence="2" type="ORF">SAMN04488542_103241</name>
</gene>
<dbReference type="InterPro" id="IPR032466">
    <property type="entry name" value="Metal_Hydrolase"/>
</dbReference>
<dbReference type="InterPro" id="IPR011059">
    <property type="entry name" value="Metal-dep_hydrolase_composite"/>
</dbReference>
<dbReference type="EMBL" id="FNBG01000003">
    <property type="protein sequence ID" value="SDE92819.1"/>
    <property type="molecule type" value="Genomic_DNA"/>
</dbReference>
<dbReference type="Gene3D" id="3.10.310.70">
    <property type="match status" value="1"/>
</dbReference>
<evidence type="ECO:0000259" key="1">
    <source>
        <dbReference type="Pfam" id="PF07969"/>
    </source>
</evidence>
<organism evidence="2 3">
    <name type="scientific">Fontibacillus panacisegetis</name>
    <dbReference type="NCBI Taxonomy" id="670482"/>
    <lineage>
        <taxon>Bacteria</taxon>
        <taxon>Bacillati</taxon>
        <taxon>Bacillota</taxon>
        <taxon>Bacilli</taxon>
        <taxon>Bacillales</taxon>
        <taxon>Paenibacillaceae</taxon>
        <taxon>Fontibacillus</taxon>
    </lineage>
</organism>
<dbReference type="Gene3D" id="3.20.20.140">
    <property type="entry name" value="Metal-dependent hydrolases"/>
    <property type="match status" value="1"/>
</dbReference>
<feature type="domain" description="Amidohydrolase 3" evidence="1">
    <location>
        <begin position="57"/>
        <end position="520"/>
    </location>
</feature>
<dbReference type="SUPFAM" id="SSF51556">
    <property type="entry name" value="Metallo-dependent hydrolases"/>
    <property type="match status" value="1"/>
</dbReference>
<dbReference type="Pfam" id="PF07969">
    <property type="entry name" value="Amidohydro_3"/>
    <property type="match status" value="1"/>
</dbReference>
<dbReference type="GO" id="GO:0016810">
    <property type="term" value="F:hydrolase activity, acting on carbon-nitrogen (but not peptide) bonds"/>
    <property type="evidence" value="ECO:0007669"/>
    <property type="project" value="InterPro"/>
</dbReference>
<dbReference type="PANTHER" id="PTHR22642">
    <property type="entry name" value="IMIDAZOLONEPROPIONASE"/>
    <property type="match status" value="1"/>
</dbReference>
<dbReference type="OrthoDB" id="9767366at2"/>
<dbReference type="SUPFAM" id="SSF51338">
    <property type="entry name" value="Composite domain of metallo-dependent hydrolases"/>
    <property type="match status" value="1"/>
</dbReference>